<sequence length="308" mass="33542">MARLEANVRGSSFGYLIKEGFRNLRQNRAISVAAIGVLVACLLLVGASLLFSMNINSLVGYFESQNEIVIFLDDSVSGSRLTRLDDELRAVGNISSATFVSREEGLETWMKELGDDGTLLEWLVEDNPLQNSYRVVITDLSKMDETVDEIKAIRGVESVSASSEVAHAVTGLKQAVSLGSLAVIGILAAVSLCIVANTIRITVFNRRKEISIMKYVGATDTFIRLPFLSEGVLLGFLSATIAFFLLWGGYEALLYWLNDSALEWATLITGQLIPFKQVALRVYLCFLATGVAIGGVGSSFFVGKYLKV</sequence>
<evidence type="ECO:0000256" key="6">
    <source>
        <dbReference type="ARBA" id="ARBA00022692"/>
    </source>
</evidence>
<dbReference type="Pfam" id="PF18075">
    <property type="entry name" value="FtsX_ECD"/>
    <property type="match status" value="1"/>
</dbReference>
<feature type="domain" description="ABC3 transporter permease C-terminal" evidence="12">
    <location>
        <begin position="182"/>
        <end position="262"/>
    </location>
</feature>
<evidence type="ECO:0000256" key="8">
    <source>
        <dbReference type="ARBA" id="ARBA00023136"/>
    </source>
</evidence>
<evidence type="ECO:0000256" key="10">
    <source>
        <dbReference type="PIRNR" id="PIRNR003097"/>
    </source>
</evidence>
<comment type="caution">
    <text evidence="14">The sequence shown here is derived from an EMBL/GenBank/DDBJ whole genome shotgun (WGS) entry which is preliminary data.</text>
</comment>
<keyword evidence="4 10" id="KW-1003">Cell membrane</keyword>
<comment type="function">
    <text evidence="10">Part of the ABC transporter FtsEX involved in asymmetric cellular division facilitating the initiation of sporulation.</text>
</comment>
<evidence type="ECO:0000256" key="2">
    <source>
        <dbReference type="ARBA" id="ARBA00007379"/>
    </source>
</evidence>
<dbReference type="Pfam" id="PF02687">
    <property type="entry name" value="FtsX"/>
    <property type="match status" value="1"/>
</dbReference>
<evidence type="ECO:0000259" key="13">
    <source>
        <dbReference type="Pfam" id="PF18075"/>
    </source>
</evidence>
<name>A0ABR7NKM5_9FIRM</name>
<evidence type="ECO:0000256" key="11">
    <source>
        <dbReference type="SAM" id="Phobius"/>
    </source>
</evidence>
<organism evidence="14 15">
    <name type="scientific">Yanshouia hominis</name>
    <dbReference type="NCBI Taxonomy" id="2763673"/>
    <lineage>
        <taxon>Bacteria</taxon>
        <taxon>Bacillati</taxon>
        <taxon>Bacillota</taxon>
        <taxon>Clostridia</taxon>
        <taxon>Eubacteriales</taxon>
        <taxon>Oscillospiraceae</taxon>
        <taxon>Yanshouia</taxon>
    </lineage>
</organism>
<evidence type="ECO:0000256" key="5">
    <source>
        <dbReference type="ARBA" id="ARBA00022618"/>
    </source>
</evidence>
<keyword evidence="7 11" id="KW-1133">Transmembrane helix</keyword>
<feature type="transmembrane region" description="Helical" evidence="11">
    <location>
        <begin position="181"/>
        <end position="204"/>
    </location>
</feature>
<evidence type="ECO:0000313" key="15">
    <source>
        <dbReference type="Proteomes" id="UP000658131"/>
    </source>
</evidence>
<dbReference type="PANTHER" id="PTHR47755:SF1">
    <property type="entry name" value="CELL DIVISION PROTEIN FTSX"/>
    <property type="match status" value="1"/>
</dbReference>
<evidence type="ECO:0000256" key="7">
    <source>
        <dbReference type="ARBA" id="ARBA00022989"/>
    </source>
</evidence>
<dbReference type="Proteomes" id="UP000658131">
    <property type="component" value="Unassembled WGS sequence"/>
</dbReference>
<evidence type="ECO:0000256" key="3">
    <source>
        <dbReference type="ARBA" id="ARBA00021907"/>
    </source>
</evidence>
<dbReference type="InterPro" id="IPR004513">
    <property type="entry name" value="FtsX"/>
</dbReference>
<protein>
    <recommendedName>
        <fullName evidence="3 10">Cell division protein FtsX</fullName>
    </recommendedName>
</protein>
<evidence type="ECO:0000259" key="12">
    <source>
        <dbReference type="Pfam" id="PF02687"/>
    </source>
</evidence>
<dbReference type="EMBL" id="JACRTB010000018">
    <property type="protein sequence ID" value="MBC8576953.1"/>
    <property type="molecule type" value="Genomic_DNA"/>
</dbReference>
<proteinExistence type="inferred from homology"/>
<keyword evidence="8 10" id="KW-0472">Membrane</keyword>
<keyword evidence="9 10" id="KW-0131">Cell cycle</keyword>
<dbReference type="PANTHER" id="PTHR47755">
    <property type="entry name" value="CELL DIVISION PROTEIN FTSX"/>
    <property type="match status" value="1"/>
</dbReference>
<dbReference type="InterPro" id="IPR040690">
    <property type="entry name" value="FtsX_ECD"/>
</dbReference>
<feature type="transmembrane region" description="Helical" evidence="11">
    <location>
        <begin position="282"/>
        <end position="302"/>
    </location>
</feature>
<dbReference type="InterPro" id="IPR058204">
    <property type="entry name" value="FtsX_firmicutes-type"/>
</dbReference>
<dbReference type="PIRSF" id="PIRSF003097">
    <property type="entry name" value="FtsX"/>
    <property type="match status" value="1"/>
</dbReference>
<evidence type="ECO:0000256" key="4">
    <source>
        <dbReference type="ARBA" id="ARBA00022475"/>
    </source>
</evidence>
<evidence type="ECO:0000256" key="9">
    <source>
        <dbReference type="ARBA" id="ARBA00023306"/>
    </source>
</evidence>
<reference evidence="14 15" key="1">
    <citation type="submission" date="2020-08" db="EMBL/GenBank/DDBJ databases">
        <title>Genome public.</title>
        <authorList>
            <person name="Liu C."/>
            <person name="Sun Q."/>
        </authorList>
    </citation>
    <scope>NUCLEOTIDE SEQUENCE [LARGE SCALE GENOMIC DNA]</scope>
    <source>
        <strain evidence="14 15">BX1</strain>
    </source>
</reference>
<feature type="domain" description="FtsX extracellular" evidence="13">
    <location>
        <begin position="67"/>
        <end position="159"/>
    </location>
</feature>
<dbReference type="RefSeq" id="WP_262400427.1">
    <property type="nucleotide sequence ID" value="NZ_JACRTB010000018.1"/>
</dbReference>
<feature type="transmembrane region" description="Helical" evidence="11">
    <location>
        <begin position="225"/>
        <end position="247"/>
    </location>
</feature>
<comment type="subcellular location">
    <subcellularLocation>
        <location evidence="1">Cell membrane</location>
        <topology evidence="1">Multi-pass membrane protein</topology>
    </subcellularLocation>
</comment>
<accession>A0ABR7NKM5</accession>
<evidence type="ECO:0000313" key="14">
    <source>
        <dbReference type="EMBL" id="MBC8576953.1"/>
    </source>
</evidence>
<comment type="similarity">
    <text evidence="2 10">Belongs to the ABC-4 integral membrane protein family. FtsX subfamily.</text>
</comment>
<keyword evidence="5 10" id="KW-0132">Cell division</keyword>
<dbReference type="InterPro" id="IPR003838">
    <property type="entry name" value="ABC3_permease_C"/>
</dbReference>
<feature type="transmembrane region" description="Helical" evidence="11">
    <location>
        <begin position="29"/>
        <end position="51"/>
    </location>
</feature>
<dbReference type="Gene3D" id="3.30.70.3040">
    <property type="match status" value="1"/>
</dbReference>
<dbReference type="NCBIfam" id="NF038347">
    <property type="entry name" value="FtsX_Gpos"/>
    <property type="match status" value="1"/>
</dbReference>
<evidence type="ECO:0000256" key="1">
    <source>
        <dbReference type="ARBA" id="ARBA00004651"/>
    </source>
</evidence>
<keyword evidence="6 11" id="KW-0812">Transmembrane</keyword>
<keyword evidence="15" id="KW-1185">Reference proteome</keyword>
<gene>
    <name evidence="14" type="ORF">H8717_11125</name>
</gene>